<dbReference type="PANTHER" id="PTHR12197">
    <property type="entry name" value="HISTONE-LYSINE N-METHYLTRANSFERASE SMYD"/>
    <property type="match status" value="1"/>
</dbReference>
<proteinExistence type="predicted"/>
<dbReference type="EMBL" id="SNRW01000669">
    <property type="protein sequence ID" value="KAA6399844.1"/>
    <property type="molecule type" value="Genomic_DNA"/>
</dbReference>
<dbReference type="PANTHER" id="PTHR12197:SF251">
    <property type="entry name" value="EG:BACR7C10.4 PROTEIN"/>
    <property type="match status" value="1"/>
</dbReference>
<dbReference type="Gene3D" id="2.170.270.10">
    <property type="entry name" value="SET domain"/>
    <property type="match status" value="1"/>
</dbReference>
<name>A0A5J4WXN9_9EUKA</name>
<evidence type="ECO:0000313" key="3">
    <source>
        <dbReference type="EMBL" id="KAA6399844.1"/>
    </source>
</evidence>
<evidence type="ECO:0000256" key="1">
    <source>
        <dbReference type="SAM" id="MobiDB-lite"/>
    </source>
</evidence>
<feature type="domain" description="SET" evidence="2">
    <location>
        <begin position="1"/>
        <end position="233"/>
    </location>
</feature>
<dbReference type="AlphaFoldDB" id="A0A5J4WXN9"/>
<evidence type="ECO:0000259" key="2">
    <source>
        <dbReference type="PROSITE" id="PS50280"/>
    </source>
</evidence>
<dbReference type="SUPFAM" id="SSF82199">
    <property type="entry name" value="SET domain"/>
    <property type="match status" value="1"/>
</dbReference>
<dbReference type="InterPro" id="IPR001214">
    <property type="entry name" value="SET_dom"/>
</dbReference>
<dbReference type="Proteomes" id="UP000324800">
    <property type="component" value="Unassembled WGS sequence"/>
</dbReference>
<accession>A0A5J4WXN9</accession>
<feature type="compositionally biased region" description="Acidic residues" evidence="1">
    <location>
        <begin position="494"/>
        <end position="520"/>
    </location>
</feature>
<organism evidence="3 4">
    <name type="scientific">Streblomastix strix</name>
    <dbReference type="NCBI Taxonomy" id="222440"/>
    <lineage>
        <taxon>Eukaryota</taxon>
        <taxon>Metamonada</taxon>
        <taxon>Preaxostyla</taxon>
        <taxon>Oxymonadida</taxon>
        <taxon>Streblomastigidae</taxon>
        <taxon>Streblomastix</taxon>
    </lineage>
</organism>
<protein>
    <recommendedName>
        <fullName evidence="2">SET domain-containing protein</fullName>
    </recommendedName>
</protein>
<comment type="caution">
    <text evidence="3">The sequence shown here is derived from an EMBL/GenBank/DDBJ whole genome shotgun (WGS) entry which is preliminary data.</text>
</comment>
<dbReference type="CDD" id="cd20071">
    <property type="entry name" value="SET_SMYD"/>
    <property type="match status" value="1"/>
</dbReference>
<dbReference type="OrthoDB" id="5945798at2759"/>
<dbReference type="PROSITE" id="PS50280">
    <property type="entry name" value="SET"/>
    <property type="match status" value="1"/>
</dbReference>
<evidence type="ECO:0000313" key="4">
    <source>
        <dbReference type="Proteomes" id="UP000324800"/>
    </source>
</evidence>
<feature type="region of interest" description="Disordered" evidence="1">
    <location>
        <begin position="475"/>
        <end position="523"/>
    </location>
</feature>
<reference evidence="3 4" key="1">
    <citation type="submission" date="2019-03" db="EMBL/GenBank/DDBJ databases">
        <title>Single cell metagenomics reveals metabolic interactions within the superorganism composed of flagellate Streblomastix strix and complex community of Bacteroidetes bacteria on its surface.</title>
        <authorList>
            <person name="Treitli S.C."/>
            <person name="Kolisko M."/>
            <person name="Husnik F."/>
            <person name="Keeling P."/>
            <person name="Hampl V."/>
        </authorList>
    </citation>
    <scope>NUCLEOTIDE SEQUENCE [LARGE SCALE GENOMIC DNA]</scope>
    <source>
        <strain evidence="3">ST1C</strain>
    </source>
</reference>
<dbReference type="InterPro" id="IPR050869">
    <property type="entry name" value="H3K4_H4K5_MeTrfase"/>
</dbReference>
<dbReference type="GO" id="GO:0005634">
    <property type="term" value="C:nucleus"/>
    <property type="evidence" value="ECO:0007669"/>
    <property type="project" value="TreeGrafter"/>
</dbReference>
<dbReference type="InterPro" id="IPR046341">
    <property type="entry name" value="SET_dom_sf"/>
</dbReference>
<sequence length="770" mass="90030">MSFGQINFKDIGRATIALRDIALGEVVLREFPLVRSFPPEKIFVDICNKHDIEQVFGQFLIGFIFADDAKQQWILNEMYWPQIQNKKNIEKDMNELLEICKDVSNYTQLRYQSHPKHWDQYITRKPLEIDVQTFITLYFIWNTNSHTFGAYFTPSDINSDDLSVNPGYEEISREEGKEFGTAMFELASRVPHSCSPNMSYVVRKQIRDDRPLNLVYRCVRPTKIGEILSFSYIDSYDLIFRSTSMRRADLMRHKYFFCLCPRCRSEDLSRPLFCPQKHICKNCKGKKPFAFRCDVEGWEHVMNNKKTYGIEFDENELHEMKQEQEQQQDFILPQPSVSVFEDKETTYKPNSLKDYDQMITLPISFPVILNDSNKEKQTQSSSSSTNNLHNKLLWGQTVDTPFALSSQINKPWRCSYCNERFTEYEMIKRILIERMLKRIAFILIGKEDYGKNGVGIGDDDVDEVEDEIELEMKRQENKNQRINEQVEIEKDFEQESISDNDEQDEDEDEDQESHSDEDEQATASERMRRLEYLIGICEQLLGKGHWTVAWLHEQAMETVASNLTDSFVTKDDATSQLIKHGVPLIGYAERVTRNGLDYSTGPAYFTLRLGLILEQISQQMKQTEMKLRSEREKWKINDNENKRNENKINLKEFDPIPSEDQQDIYSSDLMNDVLHATEQVQISSEQKDQQESIIINNNNRICPCGCFARRLSPSSRLFRRSIVPFLAEWGIKEQISEHLMENIEGGRVEAEKLLQEAGVILEANTDEREE</sequence>
<gene>
    <name evidence="3" type="ORF">EZS28_004629</name>
</gene>